<dbReference type="InterPro" id="IPR009057">
    <property type="entry name" value="Homeodomain-like_sf"/>
</dbReference>
<evidence type="ECO:0000259" key="9">
    <source>
        <dbReference type="PROSITE" id="PS51294"/>
    </source>
</evidence>
<evidence type="ECO:0000256" key="2">
    <source>
        <dbReference type="ARBA" id="ARBA00022737"/>
    </source>
</evidence>
<comment type="caution">
    <text evidence="10">The sequence shown here is derived from an EMBL/GenBank/DDBJ whole genome shotgun (WGS) entry which is preliminary data.</text>
</comment>
<evidence type="ECO:0000256" key="1">
    <source>
        <dbReference type="ARBA" id="ARBA00004123"/>
    </source>
</evidence>
<dbReference type="InterPro" id="IPR001005">
    <property type="entry name" value="SANT/Myb"/>
</dbReference>
<dbReference type="CDD" id="cd00167">
    <property type="entry name" value="SANT"/>
    <property type="match status" value="2"/>
</dbReference>
<accession>A0AAE1YKM6</accession>
<reference evidence="10" key="1">
    <citation type="submission" date="2020-06" db="EMBL/GenBank/DDBJ databases">
        <authorList>
            <person name="Li T."/>
            <person name="Hu X."/>
            <person name="Zhang T."/>
            <person name="Song X."/>
            <person name="Zhang H."/>
            <person name="Dai N."/>
            <person name="Sheng W."/>
            <person name="Hou X."/>
            <person name="Wei L."/>
        </authorList>
    </citation>
    <scope>NUCLEOTIDE SEQUENCE</scope>
    <source>
        <strain evidence="10">3651</strain>
        <tissue evidence="10">Leaf</tissue>
    </source>
</reference>
<evidence type="ECO:0000256" key="5">
    <source>
        <dbReference type="ARBA" id="ARBA00023163"/>
    </source>
</evidence>
<dbReference type="Pfam" id="PF00249">
    <property type="entry name" value="Myb_DNA-binding"/>
    <property type="match status" value="2"/>
</dbReference>
<proteinExistence type="predicted"/>
<dbReference type="PROSITE" id="PS50090">
    <property type="entry name" value="MYB_LIKE"/>
    <property type="match status" value="2"/>
</dbReference>
<sequence length="463" mass="49942">MSEENEEGEVREAPFEAGMDDAMAVDGGVGEAEDGGGVKGKVRGPWSPHEDAILSGLVSKFGARNWSLIARGIPGRSGKSCRLRWCNQLDPCVKRKPFTDEEDRIILEAHAVHGNKWASIAKLLPGRTDNAIKNHWNSTLRRRSVNLGKSTPATVQISPSTSTDWAKASSEEMSSGGALNSFKPSEKLELRPMVNESSKPEDKAQITWSSPSLKPKSPNISGGAVKSVRSLGLEDVKPMEQDQQRQFEGKIQTSASCCVLKQNPLPPETSYPSAEGSAPVVSRPVARIGAFNVYNSASHDSTSAGMVPVQGPLFQASDMDFGICKFLDVASGEPVIPLRCGHGCCAAASSMHSSRSSLLGPEFVEYEELPTFSSQELTSVATDLNNIARIRSGLECTGRISVHANGQIIPACAPMHMDTEEKVKNDQLLLEGRNLFTSMTREIVSNQMTMPTFTLQARVEGLS</sequence>
<dbReference type="PROSITE" id="PS51294">
    <property type="entry name" value="HTH_MYB"/>
    <property type="match status" value="2"/>
</dbReference>
<feature type="compositionally biased region" description="Gly residues" evidence="7">
    <location>
        <begin position="27"/>
        <end position="39"/>
    </location>
</feature>
<dbReference type="FunFam" id="1.10.10.60:FF:000060">
    <property type="entry name" value="MYB transcription factor"/>
    <property type="match status" value="1"/>
</dbReference>
<feature type="region of interest" description="Disordered" evidence="7">
    <location>
        <begin position="1"/>
        <end position="20"/>
    </location>
</feature>
<dbReference type="EMBL" id="JACGWO010000003">
    <property type="protein sequence ID" value="KAK4431739.1"/>
    <property type="molecule type" value="Genomic_DNA"/>
</dbReference>
<reference evidence="10" key="2">
    <citation type="journal article" date="2024" name="Plant">
        <title>Genomic evolution and insights into agronomic trait innovations of Sesamum species.</title>
        <authorList>
            <person name="Miao H."/>
            <person name="Wang L."/>
            <person name="Qu L."/>
            <person name="Liu H."/>
            <person name="Sun Y."/>
            <person name="Le M."/>
            <person name="Wang Q."/>
            <person name="Wei S."/>
            <person name="Zheng Y."/>
            <person name="Lin W."/>
            <person name="Duan Y."/>
            <person name="Cao H."/>
            <person name="Xiong S."/>
            <person name="Wang X."/>
            <person name="Wei L."/>
            <person name="Li C."/>
            <person name="Ma Q."/>
            <person name="Ju M."/>
            <person name="Zhao R."/>
            <person name="Li G."/>
            <person name="Mu C."/>
            <person name="Tian Q."/>
            <person name="Mei H."/>
            <person name="Zhang T."/>
            <person name="Gao T."/>
            <person name="Zhang H."/>
        </authorList>
    </citation>
    <scope>NUCLEOTIDE SEQUENCE</scope>
    <source>
        <strain evidence="10">3651</strain>
    </source>
</reference>
<organism evidence="10 11">
    <name type="scientific">Sesamum alatum</name>
    <dbReference type="NCBI Taxonomy" id="300844"/>
    <lineage>
        <taxon>Eukaryota</taxon>
        <taxon>Viridiplantae</taxon>
        <taxon>Streptophyta</taxon>
        <taxon>Embryophyta</taxon>
        <taxon>Tracheophyta</taxon>
        <taxon>Spermatophyta</taxon>
        <taxon>Magnoliopsida</taxon>
        <taxon>eudicotyledons</taxon>
        <taxon>Gunneridae</taxon>
        <taxon>Pentapetalae</taxon>
        <taxon>asterids</taxon>
        <taxon>lamiids</taxon>
        <taxon>Lamiales</taxon>
        <taxon>Pedaliaceae</taxon>
        <taxon>Sesamum</taxon>
    </lineage>
</organism>
<evidence type="ECO:0000313" key="10">
    <source>
        <dbReference type="EMBL" id="KAK4431739.1"/>
    </source>
</evidence>
<dbReference type="PANTHER" id="PTHR45614:SF25">
    <property type="entry name" value="MYB PROTEIN"/>
    <property type="match status" value="1"/>
</dbReference>
<gene>
    <name evidence="10" type="ORF">Salat_0936000</name>
</gene>
<feature type="domain" description="Myb-like" evidence="8">
    <location>
        <begin position="90"/>
        <end position="140"/>
    </location>
</feature>
<keyword evidence="6" id="KW-0539">Nucleus</keyword>
<feature type="domain" description="Myb-like" evidence="8">
    <location>
        <begin position="43"/>
        <end position="89"/>
    </location>
</feature>
<dbReference type="GO" id="GO:0005634">
    <property type="term" value="C:nucleus"/>
    <property type="evidence" value="ECO:0007669"/>
    <property type="project" value="UniProtKB-SubCell"/>
</dbReference>
<keyword evidence="3" id="KW-0805">Transcription regulation</keyword>
<feature type="domain" description="HTH myb-type" evidence="9">
    <location>
        <begin position="39"/>
        <end position="89"/>
    </location>
</feature>
<dbReference type="SMART" id="SM00717">
    <property type="entry name" value="SANT"/>
    <property type="match status" value="2"/>
</dbReference>
<dbReference type="AlphaFoldDB" id="A0AAE1YKM6"/>
<evidence type="ECO:0000259" key="8">
    <source>
        <dbReference type="PROSITE" id="PS50090"/>
    </source>
</evidence>
<keyword evidence="11" id="KW-1185">Reference proteome</keyword>
<evidence type="ECO:0000256" key="4">
    <source>
        <dbReference type="ARBA" id="ARBA00023125"/>
    </source>
</evidence>
<dbReference type="SUPFAM" id="SSF46689">
    <property type="entry name" value="Homeodomain-like"/>
    <property type="match status" value="1"/>
</dbReference>
<keyword evidence="5" id="KW-0804">Transcription</keyword>
<dbReference type="GO" id="GO:0000978">
    <property type="term" value="F:RNA polymerase II cis-regulatory region sequence-specific DNA binding"/>
    <property type="evidence" value="ECO:0007669"/>
    <property type="project" value="TreeGrafter"/>
</dbReference>
<feature type="domain" description="HTH myb-type" evidence="9">
    <location>
        <begin position="90"/>
        <end position="144"/>
    </location>
</feature>
<dbReference type="PANTHER" id="PTHR45614">
    <property type="entry name" value="MYB PROTEIN-RELATED"/>
    <property type="match status" value="1"/>
</dbReference>
<evidence type="ECO:0000313" key="11">
    <source>
        <dbReference type="Proteomes" id="UP001293254"/>
    </source>
</evidence>
<dbReference type="Gene3D" id="1.10.10.60">
    <property type="entry name" value="Homeodomain-like"/>
    <property type="match status" value="2"/>
</dbReference>
<comment type="subcellular location">
    <subcellularLocation>
        <location evidence="1">Nucleus</location>
    </subcellularLocation>
</comment>
<evidence type="ECO:0000256" key="3">
    <source>
        <dbReference type="ARBA" id="ARBA00023015"/>
    </source>
</evidence>
<evidence type="ECO:0000256" key="6">
    <source>
        <dbReference type="ARBA" id="ARBA00023242"/>
    </source>
</evidence>
<name>A0AAE1YKM6_9LAMI</name>
<dbReference type="Proteomes" id="UP001293254">
    <property type="component" value="Unassembled WGS sequence"/>
</dbReference>
<dbReference type="InterPro" id="IPR017930">
    <property type="entry name" value="Myb_dom"/>
</dbReference>
<keyword evidence="4" id="KW-0238">DNA-binding</keyword>
<feature type="region of interest" description="Disordered" evidence="7">
    <location>
        <begin position="25"/>
        <end position="44"/>
    </location>
</feature>
<feature type="region of interest" description="Disordered" evidence="7">
    <location>
        <begin position="168"/>
        <end position="224"/>
    </location>
</feature>
<dbReference type="InterPro" id="IPR050560">
    <property type="entry name" value="MYB_TF"/>
</dbReference>
<protein>
    <submittedName>
        <fullName evidence="10">Transcription factor</fullName>
    </submittedName>
</protein>
<evidence type="ECO:0000256" key="7">
    <source>
        <dbReference type="SAM" id="MobiDB-lite"/>
    </source>
</evidence>
<keyword evidence="2" id="KW-0677">Repeat</keyword>
<dbReference type="FunFam" id="1.10.10.60:FF:000344">
    <property type="entry name" value="Transcription factor MYB44"/>
    <property type="match status" value="1"/>
</dbReference>
<dbReference type="GO" id="GO:0000981">
    <property type="term" value="F:DNA-binding transcription factor activity, RNA polymerase II-specific"/>
    <property type="evidence" value="ECO:0007669"/>
    <property type="project" value="TreeGrafter"/>
</dbReference>